<dbReference type="OrthoDB" id="4221926at2759"/>
<protein>
    <submittedName>
        <fullName evidence="4">Citrate-binding protein-like</fullName>
    </submittedName>
</protein>
<evidence type="ECO:0000256" key="1">
    <source>
        <dbReference type="SAM" id="SignalP"/>
    </source>
</evidence>
<accession>A0A6P8BX87</accession>
<name>A0A6P8BX87_PUNGR</name>
<dbReference type="PANTHER" id="PTHR33681">
    <property type="entry name" value="BINDING PROTEIN, PUTATIVE, EXPRESSED-RELATED"/>
    <property type="match status" value="1"/>
</dbReference>
<evidence type="ECO:0000313" key="4">
    <source>
        <dbReference type="RefSeq" id="XP_031375642.1"/>
    </source>
</evidence>
<gene>
    <name evidence="4" type="primary">LOC116190125</name>
</gene>
<feature type="chain" id="PRO_5028206240" evidence="1">
    <location>
        <begin position="29"/>
        <end position="223"/>
    </location>
</feature>
<reference evidence="4" key="2">
    <citation type="submission" date="2025-08" db="UniProtKB">
        <authorList>
            <consortium name="RefSeq"/>
        </authorList>
    </citation>
    <scope>IDENTIFICATION</scope>
    <source>
        <tissue evidence="4">Leaf</tissue>
    </source>
</reference>
<dbReference type="SUPFAM" id="SSF49899">
    <property type="entry name" value="Concanavalin A-like lectins/glucanases"/>
    <property type="match status" value="1"/>
</dbReference>
<dbReference type="Proteomes" id="UP000515151">
    <property type="component" value="Unplaced"/>
</dbReference>
<keyword evidence="1" id="KW-0732">Signal</keyword>
<dbReference type="GeneID" id="116190125"/>
<reference evidence="3" key="1">
    <citation type="journal article" date="2020" name="Plant Biotechnol. J.">
        <title>The pomegranate (Punica granatum L.) draft genome dissects genetic divergence between soft- and hard-seeded cultivars.</title>
        <authorList>
            <person name="Luo X."/>
            <person name="Li H."/>
            <person name="Wu Z."/>
            <person name="Yao W."/>
            <person name="Zhao P."/>
            <person name="Cao D."/>
            <person name="Yu H."/>
            <person name="Li K."/>
            <person name="Poudel K."/>
            <person name="Zhao D."/>
            <person name="Zhang F."/>
            <person name="Xia X."/>
            <person name="Chen L."/>
            <person name="Wang Q."/>
            <person name="Jing D."/>
            <person name="Cao S."/>
        </authorList>
    </citation>
    <scope>NUCLEOTIDE SEQUENCE [LARGE SCALE GENOMIC DNA]</scope>
    <source>
        <strain evidence="3">cv. Tunisia</strain>
    </source>
</reference>
<dbReference type="InterPro" id="IPR014895">
    <property type="entry name" value="Alginate_lyase_2"/>
</dbReference>
<feature type="domain" description="Alginate lyase 2" evidence="2">
    <location>
        <begin position="46"/>
        <end position="218"/>
    </location>
</feature>
<dbReference type="Pfam" id="PF08787">
    <property type="entry name" value="Alginate_lyase2"/>
    <property type="match status" value="1"/>
</dbReference>
<organism evidence="3 4">
    <name type="scientific">Punica granatum</name>
    <name type="common">Pomegranate</name>
    <dbReference type="NCBI Taxonomy" id="22663"/>
    <lineage>
        <taxon>Eukaryota</taxon>
        <taxon>Viridiplantae</taxon>
        <taxon>Streptophyta</taxon>
        <taxon>Embryophyta</taxon>
        <taxon>Tracheophyta</taxon>
        <taxon>Spermatophyta</taxon>
        <taxon>Magnoliopsida</taxon>
        <taxon>eudicotyledons</taxon>
        <taxon>Gunneridae</taxon>
        <taxon>Pentapetalae</taxon>
        <taxon>rosids</taxon>
        <taxon>malvids</taxon>
        <taxon>Myrtales</taxon>
        <taxon>Lythraceae</taxon>
        <taxon>Punica</taxon>
    </lineage>
</organism>
<evidence type="ECO:0000259" key="2">
    <source>
        <dbReference type="Pfam" id="PF08787"/>
    </source>
</evidence>
<feature type="signal peptide" evidence="1">
    <location>
        <begin position="1"/>
        <end position="28"/>
    </location>
</feature>
<dbReference type="RefSeq" id="XP_031375642.1">
    <property type="nucleotide sequence ID" value="XM_031519782.1"/>
</dbReference>
<evidence type="ECO:0000313" key="3">
    <source>
        <dbReference type="Proteomes" id="UP000515151"/>
    </source>
</evidence>
<dbReference type="PANTHER" id="PTHR33681:SF4">
    <property type="entry name" value="OS12G0171100 PROTEIN"/>
    <property type="match status" value="1"/>
</dbReference>
<sequence>MAYWALSRFFLFSFTFLAHFLTHRMATAWRPLDPTRGFKLLPLNRSNLVIQRPYDLPEDHRYSFCDGVHRLWVLSTDKPHTPTSRTSPRTEIRIQGYDYSSGVWQLEGHAYVPCGTSGVCIMQVFGASPHATTLMLRVYNGSLYYYRETLLVQNIYNRWFKLNVIHDVDASKVKVYIDGKLKLEAAGRGGTSHYFKCGVYAQDNDSYYMESRWKGIKVLKKCD</sequence>
<dbReference type="AlphaFoldDB" id="A0A6P8BX87"/>
<proteinExistence type="predicted"/>
<dbReference type="Gene3D" id="2.60.120.200">
    <property type="match status" value="1"/>
</dbReference>
<keyword evidence="3" id="KW-1185">Reference proteome</keyword>
<dbReference type="InterPro" id="IPR013320">
    <property type="entry name" value="ConA-like_dom_sf"/>
</dbReference>